<sequence>MLSQKLYEQFEIQQNSYEFNWCAINLKLEDFIAKELKLIQGVHRGREIEEGVSICSEEEATEEERFFLSRGGREIEGGRVKQKRKDDNGVYGRTKIAMTILDHVILLRLMLLLAGGSVQGFSEKLSVASQLDKPMIVASYRGEKECSGSPTFPAYFNDSQRQATKDADTIAGLNVMRIINEPADSAMAYGFGLETNYNGENSLLIFDLGGGIFIEELIVEVRGTTGDSHLRDDDLITVQFDDYAVVAAQLANLEQQWPQILKGGRDPLVTDDQKNSAERNSTRNRKISNGGATWFVGASLLPSVASLIPLFKGVSVESKSEGVMTSDAEMWNGRFAVVGVVAFAFTEYVSGPEFVDLESNGEANLLGKEELEDEELA</sequence>
<dbReference type="InterPro" id="IPR043129">
    <property type="entry name" value="ATPase_NBD"/>
</dbReference>
<dbReference type="Gene3D" id="3.30.420.40">
    <property type="match status" value="2"/>
</dbReference>
<dbReference type="AlphaFoldDB" id="A0A5N5L9H9"/>
<reference evidence="6" key="1">
    <citation type="journal article" date="2019" name="Gigascience">
        <title>De novo genome assembly of the endangered Acer yangbiense, a plant species with extremely small populations endemic to Yunnan Province, China.</title>
        <authorList>
            <person name="Yang J."/>
            <person name="Wariss H.M."/>
            <person name="Tao L."/>
            <person name="Zhang R."/>
            <person name="Yun Q."/>
            <person name="Hollingsworth P."/>
            <person name="Dao Z."/>
            <person name="Luo G."/>
            <person name="Guo H."/>
            <person name="Ma Y."/>
            <person name="Sun W."/>
        </authorList>
    </citation>
    <scope>NUCLEOTIDE SEQUENCE [LARGE SCALE GENOMIC DNA]</scope>
    <source>
        <strain evidence="6">cv. br00</strain>
    </source>
</reference>
<accession>A0A5N5L9H9</accession>
<comment type="caution">
    <text evidence="5">The sequence shown here is derived from an EMBL/GenBank/DDBJ whole genome shotgun (WGS) entry which is preliminary data.</text>
</comment>
<evidence type="ECO:0000313" key="6">
    <source>
        <dbReference type="Proteomes" id="UP000326939"/>
    </source>
</evidence>
<comment type="similarity">
    <text evidence="1">Belongs to the heat shock protein 70 family.</text>
</comment>
<dbReference type="Pfam" id="PF00012">
    <property type="entry name" value="HSP70"/>
    <property type="match status" value="1"/>
</dbReference>
<dbReference type="PANTHER" id="PTHR19375">
    <property type="entry name" value="HEAT SHOCK PROTEIN 70KDA"/>
    <property type="match status" value="1"/>
</dbReference>
<gene>
    <name evidence="5" type="ORF">DKX38_016354</name>
</gene>
<dbReference type="Proteomes" id="UP000326939">
    <property type="component" value="Chromosome 10"/>
</dbReference>
<feature type="compositionally biased region" description="Basic and acidic residues" evidence="4">
    <location>
        <begin position="271"/>
        <end position="281"/>
    </location>
</feature>
<evidence type="ECO:0000256" key="3">
    <source>
        <dbReference type="ARBA" id="ARBA00022840"/>
    </source>
</evidence>
<dbReference type="SUPFAM" id="SSF103511">
    <property type="entry name" value="Chlorophyll a-b binding protein"/>
    <property type="match status" value="1"/>
</dbReference>
<evidence type="ECO:0000313" key="5">
    <source>
        <dbReference type="EMBL" id="KAB5538821.1"/>
    </source>
</evidence>
<evidence type="ECO:0000256" key="2">
    <source>
        <dbReference type="ARBA" id="ARBA00022741"/>
    </source>
</evidence>
<proteinExistence type="inferred from homology"/>
<organism evidence="5 6">
    <name type="scientific">Salix brachista</name>
    <dbReference type="NCBI Taxonomy" id="2182728"/>
    <lineage>
        <taxon>Eukaryota</taxon>
        <taxon>Viridiplantae</taxon>
        <taxon>Streptophyta</taxon>
        <taxon>Embryophyta</taxon>
        <taxon>Tracheophyta</taxon>
        <taxon>Spermatophyta</taxon>
        <taxon>Magnoliopsida</taxon>
        <taxon>eudicotyledons</taxon>
        <taxon>Gunneridae</taxon>
        <taxon>Pentapetalae</taxon>
        <taxon>rosids</taxon>
        <taxon>fabids</taxon>
        <taxon>Malpighiales</taxon>
        <taxon>Salicaceae</taxon>
        <taxon>Saliceae</taxon>
        <taxon>Salix</taxon>
    </lineage>
</organism>
<dbReference type="GO" id="GO:0005524">
    <property type="term" value="F:ATP binding"/>
    <property type="evidence" value="ECO:0007669"/>
    <property type="project" value="UniProtKB-KW"/>
</dbReference>
<dbReference type="EMBL" id="VDCV01000010">
    <property type="protein sequence ID" value="KAB5538821.1"/>
    <property type="molecule type" value="Genomic_DNA"/>
</dbReference>
<keyword evidence="3" id="KW-0067">ATP-binding</keyword>
<dbReference type="InterPro" id="IPR013126">
    <property type="entry name" value="Hsp_70_fam"/>
</dbReference>
<keyword evidence="2" id="KW-0547">Nucleotide-binding</keyword>
<feature type="region of interest" description="Disordered" evidence="4">
    <location>
        <begin position="264"/>
        <end position="285"/>
    </location>
</feature>
<dbReference type="FunFam" id="3.30.420.40:FF:000028">
    <property type="entry name" value="heat shock 70 kDa protein-like"/>
    <property type="match status" value="1"/>
</dbReference>
<evidence type="ECO:0000256" key="4">
    <source>
        <dbReference type="SAM" id="MobiDB-lite"/>
    </source>
</evidence>
<name>A0A5N5L9H9_9ROSI</name>
<keyword evidence="6" id="KW-1185">Reference proteome</keyword>
<evidence type="ECO:0000256" key="1">
    <source>
        <dbReference type="ARBA" id="ARBA00007381"/>
    </source>
</evidence>
<dbReference type="SUPFAM" id="SSF53067">
    <property type="entry name" value="Actin-like ATPase domain"/>
    <property type="match status" value="1"/>
</dbReference>
<protein>
    <submittedName>
        <fullName evidence="5">Uncharacterized protein</fullName>
    </submittedName>
</protein>
<dbReference type="GO" id="GO:0140662">
    <property type="term" value="F:ATP-dependent protein folding chaperone"/>
    <property type="evidence" value="ECO:0007669"/>
    <property type="project" value="InterPro"/>
</dbReference>